<evidence type="ECO:0000256" key="6">
    <source>
        <dbReference type="ARBA" id="ARBA00022729"/>
    </source>
</evidence>
<feature type="domain" description="Expansin-like EG45" evidence="12">
    <location>
        <begin position="57"/>
        <end position="167"/>
    </location>
</feature>
<dbReference type="PROSITE" id="PS50843">
    <property type="entry name" value="EXPANSIN_CBD"/>
    <property type="match status" value="1"/>
</dbReference>
<keyword evidence="9" id="KW-0961">Cell wall biogenesis/degradation</keyword>
<protein>
    <recommendedName>
        <fullName evidence="16">Expansin-like EG45 domain-containing protein</fullName>
    </recommendedName>
</protein>
<name>J3LFH4_ORYBR</name>
<dbReference type="InterPro" id="IPR036908">
    <property type="entry name" value="RlpA-like_sf"/>
</dbReference>
<evidence type="ECO:0008006" key="16">
    <source>
        <dbReference type="Google" id="ProtNLM"/>
    </source>
</evidence>
<keyword evidence="6 11" id="KW-0732">Signal</keyword>
<proteinExistence type="inferred from homology"/>
<dbReference type="Gene3D" id="2.40.40.10">
    <property type="entry name" value="RlpA-like domain"/>
    <property type="match status" value="1"/>
</dbReference>
<evidence type="ECO:0000256" key="1">
    <source>
        <dbReference type="ARBA" id="ARBA00004170"/>
    </source>
</evidence>
<dbReference type="PANTHER" id="PTHR31692">
    <property type="entry name" value="EXPANSIN-B3"/>
    <property type="match status" value="1"/>
</dbReference>
<sequence length="271" mass="28065">MALATELLPSVVAPAVLACCVLLSFASGGVDRHRKLPGWPVGGATWYGPANGSGTDGGACGYQGDVGQPPFNSMIAAGSPSIYESGKGCGSCYQVKCTGNPSCSGKPATVVLTDLCPGGPCLEEPVHFDLSGTAFGAMANPGQADQLRNAGKLQVQYIRVPCNWQGVDIAFRVDAGSNQYYLAVLVEDEAGDGDLSAVDLMQPGGGGAWAAMQRSWGAVWKYDSGPAPLQAPMSIRLTSGSGRTLVASDVIPDGWQPGGTYRSIVNFKWRD</sequence>
<dbReference type="CDD" id="cd22275">
    <property type="entry name" value="DPBB_EXPB_N"/>
    <property type="match status" value="1"/>
</dbReference>
<dbReference type="InterPro" id="IPR007118">
    <property type="entry name" value="Expan_Lol_pI"/>
</dbReference>
<comment type="subcellular location">
    <subcellularLocation>
        <location evidence="1">Membrane</location>
        <topology evidence="1">Peripheral membrane protein</topology>
    </subcellularLocation>
    <subcellularLocation>
        <location evidence="2">Secreted</location>
        <location evidence="2">Cell wall</location>
    </subcellularLocation>
</comment>
<evidence type="ECO:0000256" key="10">
    <source>
        <dbReference type="ARBA" id="ARBA00025488"/>
    </source>
</evidence>
<dbReference type="PRINTS" id="PR00829">
    <property type="entry name" value="LOLP1ALLERGN"/>
</dbReference>
<keyword evidence="4" id="KW-0134">Cell wall</keyword>
<dbReference type="Pfam" id="PF03330">
    <property type="entry name" value="DPBB_1"/>
    <property type="match status" value="1"/>
</dbReference>
<dbReference type="GeneID" id="102719357"/>
<dbReference type="SUPFAM" id="SSF49590">
    <property type="entry name" value="PHL pollen allergen"/>
    <property type="match status" value="1"/>
</dbReference>
<keyword evidence="15" id="KW-1185">Reference proteome</keyword>
<evidence type="ECO:0000256" key="4">
    <source>
        <dbReference type="ARBA" id="ARBA00022512"/>
    </source>
</evidence>
<dbReference type="KEGG" id="obr:102719357"/>
<evidence type="ECO:0000256" key="9">
    <source>
        <dbReference type="ARBA" id="ARBA00023316"/>
    </source>
</evidence>
<dbReference type="Gramene" id="OB02G33910.1">
    <property type="protein sequence ID" value="OB02G33910.1"/>
    <property type="gene ID" value="OB02G33910"/>
</dbReference>
<dbReference type="InterPro" id="IPR007112">
    <property type="entry name" value="Expansin/allergen_DPBB_dom"/>
</dbReference>
<dbReference type="GO" id="GO:0071555">
    <property type="term" value="P:cell wall organization"/>
    <property type="evidence" value="ECO:0007669"/>
    <property type="project" value="UniProtKB-KW"/>
</dbReference>
<dbReference type="GO" id="GO:0005576">
    <property type="term" value="C:extracellular region"/>
    <property type="evidence" value="ECO:0007669"/>
    <property type="project" value="InterPro"/>
</dbReference>
<keyword evidence="7" id="KW-0472">Membrane</keyword>
<dbReference type="GO" id="GO:0016020">
    <property type="term" value="C:membrane"/>
    <property type="evidence" value="ECO:0007669"/>
    <property type="project" value="UniProtKB-SubCell"/>
</dbReference>
<dbReference type="Proteomes" id="UP000006038">
    <property type="component" value="Unassembled WGS sequence"/>
</dbReference>
<dbReference type="RefSeq" id="XP_006647630.1">
    <property type="nucleotide sequence ID" value="XM_006647567.1"/>
</dbReference>
<feature type="domain" description="Expansin-like CBD" evidence="13">
    <location>
        <begin position="180"/>
        <end position="263"/>
    </location>
</feature>
<keyword evidence="8" id="KW-1015">Disulfide bond</keyword>
<reference evidence="14" key="1">
    <citation type="submission" date="2013-04" db="UniProtKB">
        <authorList>
            <consortium name="EnsemblPlants"/>
        </authorList>
    </citation>
    <scope>IDENTIFICATION</scope>
</reference>
<comment type="function">
    <text evidence="10">May cause loosening and extension of plant cell walls by disrupting non-covalent bonding between cellulose microfibrils and matrix glucans. No enzymatic activity has been found. May be required for rapid internodal elongation in deepwater rice during submergence.</text>
</comment>
<dbReference type="PROSITE" id="PS50842">
    <property type="entry name" value="EXPANSIN_EG45"/>
    <property type="match status" value="1"/>
</dbReference>
<dbReference type="OrthoDB" id="406505at2759"/>
<evidence type="ECO:0000256" key="2">
    <source>
        <dbReference type="ARBA" id="ARBA00004191"/>
    </source>
</evidence>
<dbReference type="InterPro" id="IPR007117">
    <property type="entry name" value="Expansin_CBD"/>
</dbReference>
<evidence type="ECO:0000313" key="14">
    <source>
        <dbReference type="EnsemblPlants" id="OB02G33910.1"/>
    </source>
</evidence>
<dbReference type="eggNOG" id="ENOG502S9SU">
    <property type="taxonomic scope" value="Eukaryota"/>
</dbReference>
<feature type="signal peptide" evidence="11">
    <location>
        <begin position="1"/>
        <end position="18"/>
    </location>
</feature>
<evidence type="ECO:0000256" key="7">
    <source>
        <dbReference type="ARBA" id="ARBA00023136"/>
    </source>
</evidence>
<evidence type="ECO:0000313" key="15">
    <source>
        <dbReference type="Proteomes" id="UP000006038"/>
    </source>
</evidence>
<dbReference type="PANTHER" id="PTHR31692:SF56">
    <property type="entry name" value="EXPANSIN-B2-RELATED"/>
    <property type="match status" value="1"/>
</dbReference>
<evidence type="ECO:0000256" key="8">
    <source>
        <dbReference type="ARBA" id="ARBA00023157"/>
    </source>
</evidence>
<accession>J3LFH4</accession>
<dbReference type="InterPro" id="IPR005795">
    <property type="entry name" value="LolPI"/>
</dbReference>
<organism evidence="14">
    <name type="scientific">Oryza brachyantha</name>
    <name type="common">malo sina</name>
    <dbReference type="NCBI Taxonomy" id="4533"/>
    <lineage>
        <taxon>Eukaryota</taxon>
        <taxon>Viridiplantae</taxon>
        <taxon>Streptophyta</taxon>
        <taxon>Embryophyta</taxon>
        <taxon>Tracheophyta</taxon>
        <taxon>Spermatophyta</taxon>
        <taxon>Magnoliopsida</taxon>
        <taxon>Liliopsida</taxon>
        <taxon>Poales</taxon>
        <taxon>Poaceae</taxon>
        <taxon>BOP clade</taxon>
        <taxon>Oryzoideae</taxon>
        <taxon>Oryzeae</taxon>
        <taxon>Oryzinae</taxon>
        <taxon>Oryza</taxon>
    </lineage>
</organism>
<dbReference type="PRINTS" id="PR01225">
    <property type="entry name" value="EXPANSNFAMLY"/>
</dbReference>
<keyword evidence="5" id="KW-0964">Secreted</keyword>
<dbReference type="Gene3D" id="2.60.40.760">
    <property type="entry name" value="Expansin, cellulose-binding-like domain"/>
    <property type="match status" value="1"/>
</dbReference>
<dbReference type="OMA" id="RVPCNWQ"/>
<dbReference type="SUPFAM" id="SSF50685">
    <property type="entry name" value="Barwin-like endoglucanases"/>
    <property type="match status" value="1"/>
</dbReference>
<dbReference type="EnsemblPlants" id="OB02G33910.1">
    <property type="protein sequence ID" value="OB02G33910.1"/>
    <property type="gene ID" value="OB02G33910"/>
</dbReference>
<evidence type="ECO:0000256" key="5">
    <source>
        <dbReference type="ARBA" id="ARBA00022525"/>
    </source>
</evidence>
<evidence type="ECO:0000256" key="3">
    <source>
        <dbReference type="ARBA" id="ARBA00005650"/>
    </source>
</evidence>
<dbReference type="InterPro" id="IPR009009">
    <property type="entry name" value="RlpA-like_DPBB"/>
</dbReference>
<feature type="chain" id="PRO_5003772629" description="Expansin-like EG45 domain-containing protein" evidence="11">
    <location>
        <begin position="19"/>
        <end position="271"/>
    </location>
</feature>
<evidence type="ECO:0000259" key="12">
    <source>
        <dbReference type="PROSITE" id="PS50842"/>
    </source>
</evidence>
<gene>
    <name evidence="14" type="primary">LOC102719357</name>
</gene>
<evidence type="ECO:0000256" key="11">
    <source>
        <dbReference type="SAM" id="SignalP"/>
    </source>
</evidence>
<dbReference type="HOGENOM" id="CLU_027462_1_2_1"/>
<evidence type="ECO:0000259" key="13">
    <source>
        <dbReference type="PROSITE" id="PS50843"/>
    </source>
</evidence>
<dbReference type="SMART" id="SM00837">
    <property type="entry name" value="DPBB_1"/>
    <property type="match status" value="1"/>
</dbReference>
<comment type="similarity">
    <text evidence="3">Belongs to the expansin family. Expansin B subfamily.</text>
</comment>
<dbReference type="Pfam" id="PF01357">
    <property type="entry name" value="Expansin_C"/>
    <property type="match status" value="1"/>
</dbReference>
<dbReference type="InterPro" id="IPR036749">
    <property type="entry name" value="Expansin_CBD_sf"/>
</dbReference>
<dbReference type="AlphaFoldDB" id="J3LFH4"/>